<dbReference type="EMBL" id="LR134350">
    <property type="protein sequence ID" value="VEG28009.1"/>
    <property type="molecule type" value="Genomic_DNA"/>
</dbReference>
<feature type="domain" description="Helix-turn-helix" evidence="2">
    <location>
        <begin position="47"/>
        <end position="95"/>
    </location>
</feature>
<gene>
    <name evidence="3" type="ORF">NCTC11636_01294</name>
</gene>
<dbReference type="InterPro" id="IPR010093">
    <property type="entry name" value="SinI_DNA-bd"/>
</dbReference>
<dbReference type="KEGG" id="ahw:NCTC11636_01294"/>
<keyword evidence="4" id="KW-1185">Reference proteome</keyword>
<proteinExistence type="predicted"/>
<dbReference type="NCBIfam" id="TIGR01764">
    <property type="entry name" value="excise"/>
    <property type="match status" value="1"/>
</dbReference>
<organism evidence="3 4">
    <name type="scientific">Actinomyces howellii</name>
    <dbReference type="NCBI Taxonomy" id="52771"/>
    <lineage>
        <taxon>Bacteria</taxon>
        <taxon>Bacillati</taxon>
        <taxon>Actinomycetota</taxon>
        <taxon>Actinomycetes</taxon>
        <taxon>Actinomycetales</taxon>
        <taxon>Actinomycetaceae</taxon>
        <taxon>Actinomyces</taxon>
    </lineage>
</organism>
<keyword evidence="1" id="KW-0175">Coiled coil</keyword>
<evidence type="ECO:0000259" key="2">
    <source>
        <dbReference type="Pfam" id="PF12728"/>
    </source>
</evidence>
<reference evidence="3 4" key="1">
    <citation type="submission" date="2018-12" db="EMBL/GenBank/DDBJ databases">
        <authorList>
            <consortium name="Pathogen Informatics"/>
        </authorList>
    </citation>
    <scope>NUCLEOTIDE SEQUENCE [LARGE SCALE GENOMIC DNA]</scope>
    <source>
        <strain evidence="3 4">NCTC11636</strain>
    </source>
</reference>
<protein>
    <submittedName>
        <fullName evidence="3">DNA binding domain, excisionase family</fullName>
    </submittedName>
</protein>
<evidence type="ECO:0000256" key="1">
    <source>
        <dbReference type="SAM" id="Coils"/>
    </source>
</evidence>
<feature type="coiled-coil region" evidence="1">
    <location>
        <begin position="8"/>
        <end position="35"/>
    </location>
</feature>
<dbReference type="Pfam" id="PF12728">
    <property type="entry name" value="HTH_17"/>
    <property type="match status" value="1"/>
</dbReference>
<name>A0A448HGY4_9ACTO</name>
<accession>A0A448HGY4</accession>
<dbReference type="InterPro" id="IPR041657">
    <property type="entry name" value="HTH_17"/>
</dbReference>
<dbReference type="AlphaFoldDB" id="A0A448HGY4"/>
<dbReference type="Proteomes" id="UP000266895">
    <property type="component" value="Chromosome"/>
</dbReference>
<dbReference type="GO" id="GO:0003677">
    <property type="term" value="F:DNA binding"/>
    <property type="evidence" value="ECO:0007669"/>
    <property type="project" value="InterPro"/>
</dbReference>
<evidence type="ECO:0000313" key="3">
    <source>
        <dbReference type="EMBL" id="VEG28009.1"/>
    </source>
</evidence>
<evidence type="ECO:0000313" key="4">
    <source>
        <dbReference type="Proteomes" id="UP000266895"/>
    </source>
</evidence>
<sequence>MGVGAVSASVQERELARLVRAVEALADRVERLEGLLVSGAVEAPRTLSVDEVVRLTGAPRRMVLAAIRTGALPAVEVGERTRLVRPQDLDMWLERLERRSVDAA</sequence>